<reference evidence="1 2" key="1">
    <citation type="submission" date="2024-01" db="EMBL/GenBank/DDBJ databases">
        <title>Pedobacter sp. nov., isolated from fresh soil.</title>
        <authorList>
            <person name="Le N.T.T."/>
        </authorList>
    </citation>
    <scope>NUCLEOTIDE SEQUENCE [LARGE SCALE GENOMIC DNA]</scope>
    <source>
        <strain evidence="1 2">KR3-3</strain>
    </source>
</reference>
<dbReference type="EMBL" id="JAZDQT010000001">
    <property type="protein sequence ID" value="MEE1945385.1"/>
    <property type="molecule type" value="Genomic_DNA"/>
</dbReference>
<accession>A0ABU7I7D2</accession>
<protein>
    <recommendedName>
        <fullName evidence="3">Transcriptional regulator</fullName>
    </recommendedName>
</protein>
<dbReference type="Gene3D" id="3.40.30.120">
    <property type="match status" value="1"/>
</dbReference>
<name>A0ABU7I7D2_9SPHI</name>
<sequence>MPSFNIQHQEFEAPEALRDTIRCFWHNKRAGTTIGDLMHDGQGIPLDYANSASLKALALPYHKQLKYISRKAKNQLGLSAVLVRPDGFIAWACEGEPDGNELEKAIARWFKSHSDPEQ</sequence>
<evidence type="ECO:0000313" key="2">
    <source>
        <dbReference type="Proteomes" id="UP001336835"/>
    </source>
</evidence>
<dbReference type="Pfam" id="PF21274">
    <property type="entry name" value="Rng_hyd_C"/>
    <property type="match status" value="1"/>
</dbReference>
<comment type="caution">
    <text evidence="1">The sequence shown here is derived from an EMBL/GenBank/DDBJ whole genome shotgun (WGS) entry which is preliminary data.</text>
</comment>
<proteinExistence type="predicted"/>
<organism evidence="1 2">
    <name type="scientific">Pedobacter albus</name>
    <dbReference type="NCBI Taxonomy" id="3113905"/>
    <lineage>
        <taxon>Bacteria</taxon>
        <taxon>Pseudomonadati</taxon>
        <taxon>Bacteroidota</taxon>
        <taxon>Sphingobacteriia</taxon>
        <taxon>Sphingobacteriales</taxon>
        <taxon>Sphingobacteriaceae</taxon>
        <taxon>Pedobacter</taxon>
    </lineage>
</organism>
<dbReference type="Proteomes" id="UP001336835">
    <property type="component" value="Unassembled WGS sequence"/>
</dbReference>
<dbReference type="RefSeq" id="WP_330107726.1">
    <property type="nucleotide sequence ID" value="NZ_JAZDQT010000001.1"/>
</dbReference>
<gene>
    <name evidence="1" type="ORF">VRU48_09715</name>
</gene>
<evidence type="ECO:0000313" key="1">
    <source>
        <dbReference type="EMBL" id="MEE1945385.1"/>
    </source>
</evidence>
<keyword evidence="2" id="KW-1185">Reference proteome</keyword>
<evidence type="ECO:0008006" key="3">
    <source>
        <dbReference type="Google" id="ProtNLM"/>
    </source>
</evidence>